<reference evidence="1 2" key="1">
    <citation type="submission" date="2022-02" db="EMBL/GenBank/DDBJ databases">
        <title>The car tank lid bacteriome: a reservoir of bacteria with potential in bioremediation of fuel.</title>
        <authorList>
            <person name="Vidal-Verdu A."/>
            <person name="Gomez-Martinez D."/>
            <person name="Latorre-Perez A."/>
            <person name="Pereto J."/>
            <person name="Porcar M."/>
        </authorList>
    </citation>
    <scope>NUCLEOTIDE SEQUENCE [LARGE SCALE GENOMIC DNA]</scope>
    <source>
        <strain evidence="1 2">4D.3</strain>
    </source>
</reference>
<gene>
    <name evidence="1" type="ORF">M1843_12785</name>
</gene>
<dbReference type="Gene3D" id="1.20.120.450">
    <property type="entry name" value="dinb family like domain"/>
    <property type="match status" value="1"/>
</dbReference>
<dbReference type="InterPro" id="IPR034660">
    <property type="entry name" value="DinB/YfiT-like"/>
</dbReference>
<name>A0ABT0J539_9MICO</name>
<proteinExistence type="predicted"/>
<dbReference type="InterPro" id="IPR007061">
    <property type="entry name" value="MST-like"/>
</dbReference>
<evidence type="ECO:0000313" key="1">
    <source>
        <dbReference type="EMBL" id="MCK9794623.1"/>
    </source>
</evidence>
<accession>A0ABT0J539</accession>
<dbReference type="RefSeq" id="WP_416344458.1">
    <property type="nucleotide sequence ID" value="NZ_JALQCY010000003.1"/>
</dbReference>
<protein>
    <submittedName>
        <fullName evidence="1">DinB family protein</fullName>
    </submittedName>
</protein>
<organism evidence="1 2">
    <name type="scientific">Isoptericola peretonis</name>
    <dbReference type="NCBI Taxonomy" id="2918523"/>
    <lineage>
        <taxon>Bacteria</taxon>
        <taxon>Bacillati</taxon>
        <taxon>Actinomycetota</taxon>
        <taxon>Actinomycetes</taxon>
        <taxon>Micrococcales</taxon>
        <taxon>Promicromonosporaceae</taxon>
        <taxon>Isoptericola</taxon>
    </lineage>
</organism>
<sequence>MHPWTLPDAGSPHRSLTIATTRGIAASHDLDTLERFSPPGLPRVSLRWILGHLLHETARHLGHLDLLRELADGERGY</sequence>
<dbReference type="SUPFAM" id="SSF109854">
    <property type="entry name" value="DinB/YfiT-like putative metalloenzymes"/>
    <property type="match status" value="1"/>
</dbReference>
<dbReference type="Pfam" id="PF04978">
    <property type="entry name" value="MST"/>
    <property type="match status" value="1"/>
</dbReference>
<dbReference type="EMBL" id="JALQCY010000003">
    <property type="protein sequence ID" value="MCK9794623.1"/>
    <property type="molecule type" value="Genomic_DNA"/>
</dbReference>
<comment type="caution">
    <text evidence="1">The sequence shown here is derived from an EMBL/GenBank/DDBJ whole genome shotgun (WGS) entry which is preliminary data.</text>
</comment>
<keyword evidence="2" id="KW-1185">Reference proteome</keyword>
<evidence type="ECO:0000313" key="2">
    <source>
        <dbReference type="Proteomes" id="UP001651050"/>
    </source>
</evidence>
<dbReference type="Proteomes" id="UP001651050">
    <property type="component" value="Unassembled WGS sequence"/>
</dbReference>